<organism evidence="1 2">
    <name type="scientific">Paenibacillus motobuensis</name>
    <dbReference type="NCBI Taxonomy" id="295324"/>
    <lineage>
        <taxon>Bacteria</taxon>
        <taxon>Bacillati</taxon>
        <taxon>Bacillota</taxon>
        <taxon>Bacilli</taxon>
        <taxon>Bacillales</taxon>
        <taxon>Paenibacillaceae</taxon>
        <taxon>Paenibacillus</taxon>
    </lineage>
</organism>
<dbReference type="Gene3D" id="3.30.460.40">
    <property type="match status" value="1"/>
</dbReference>
<accession>A0ABP3IGP0</accession>
<reference evidence="2" key="1">
    <citation type="journal article" date="2019" name="Int. J. Syst. Evol. Microbiol.">
        <title>The Global Catalogue of Microorganisms (GCM) 10K type strain sequencing project: providing services to taxonomists for standard genome sequencing and annotation.</title>
        <authorList>
            <consortium name="The Broad Institute Genomics Platform"/>
            <consortium name="The Broad Institute Genome Sequencing Center for Infectious Disease"/>
            <person name="Wu L."/>
            <person name="Ma J."/>
        </authorList>
    </citation>
    <scope>NUCLEOTIDE SEQUENCE [LARGE SCALE GENOMIC DNA]</scope>
    <source>
        <strain evidence="2">JCM 12774</strain>
    </source>
</reference>
<dbReference type="InterPro" id="IPR043519">
    <property type="entry name" value="NT_sf"/>
</dbReference>
<dbReference type="SUPFAM" id="SSF81301">
    <property type="entry name" value="Nucleotidyltransferase"/>
    <property type="match status" value="1"/>
</dbReference>
<gene>
    <name evidence="1" type="ORF">GCM10008933_36840</name>
</gene>
<sequence length="214" mass="24128">MTDGVKSDINKYPGMIPALTELAVRLREAEGVWMLGGSSSLLLQGVAIPAAPRDIDVYADLNDAHRIHELLQPIAVDEPHFDQTERYVSVLSHYSLGSYSIELVGGFEVRSEGGFYRTEVAEVLASSAVLTEVQEQSLSLMPLAHEFVFNVLRGRPDRYVNIAAVMRREPQKHMPLLAVLLKRNQWNQDQIVRMAELLDQPLLSWPWQESDYQA</sequence>
<evidence type="ECO:0000313" key="2">
    <source>
        <dbReference type="Proteomes" id="UP001500340"/>
    </source>
</evidence>
<comment type="caution">
    <text evidence="1">The sequence shown here is derived from an EMBL/GenBank/DDBJ whole genome shotgun (WGS) entry which is preliminary data.</text>
</comment>
<protein>
    <recommendedName>
        <fullName evidence="3">Nucleotidyl transferase AbiEii/AbiGii toxin family protein</fullName>
    </recommendedName>
</protein>
<dbReference type="RefSeq" id="WP_343863544.1">
    <property type="nucleotide sequence ID" value="NZ_BAAACX010000016.1"/>
</dbReference>
<dbReference type="EMBL" id="BAAACX010000016">
    <property type="protein sequence ID" value="GAA0403014.1"/>
    <property type="molecule type" value="Genomic_DNA"/>
</dbReference>
<dbReference type="Proteomes" id="UP001500340">
    <property type="component" value="Unassembled WGS sequence"/>
</dbReference>
<evidence type="ECO:0008006" key="3">
    <source>
        <dbReference type="Google" id="ProtNLM"/>
    </source>
</evidence>
<name>A0ABP3IGP0_9BACL</name>
<evidence type="ECO:0000313" key="1">
    <source>
        <dbReference type="EMBL" id="GAA0403014.1"/>
    </source>
</evidence>
<proteinExistence type="predicted"/>
<keyword evidence="2" id="KW-1185">Reference proteome</keyword>